<dbReference type="Pfam" id="PF19174">
    <property type="entry name" value="DUF5856"/>
    <property type="match status" value="1"/>
</dbReference>
<organism evidence="1 2">
    <name type="scientific">Morganella phage vB_MmoM_MP1</name>
    <dbReference type="NCBI Taxonomy" id="1852628"/>
    <lineage>
        <taxon>Viruses</taxon>
        <taxon>Duplodnaviria</taxon>
        <taxon>Heunggongvirae</taxon>
        <taxon>Uroviricota</taxon>
        <taxon>Caudoviricetes</taxon>
        <taxon>Pantevenvirales</taxon>
        <taxon>Straboviridae</taxon>
        <taxon>Gualtarvirus</taxon>
        <taxon>Gualtarvirus mp1</taxon>
    </lineage>
</organism>
<dbReference type="KEGG" id="vg:29059400"/>
<name>A0A192YBT0_9CAUD</name>
<dbReference type="Proteomes" id="UP000203816">
    <property type="component" value="Segment"/>
</dbReference>
<proteinExistence type="predicted"/>
<dbReference type="OrthoDB" id="14910at10239"/>
<gene>
    <name evidence="1" type="ORF">MP1_gp0085</name>
</gene>
<evidence type="ECO:0000313" key="1">
    <source>
        <dbReference type="EMBL" id="ANM46585.1"/>
    </source>
</evidence>
<reference evidence="1 2" key="1">
    <citation type="submission" date="2016-04" db="EMBL/GenBank/DDBJ databases">
        <title>Comparative genomics of Morganella phages MP1 and MP2 define new clades among the T4 and T7-like Viruses.</title>
        <authorList>
            <person name="Pinto G."/>
            <person name="Oliveira A."/>
            <person name="Malgorzata L."/>
            <person name="Kropinski A."/>
            <person name="Azeredo J."/>
        </authorList>
    </citation>
    <scope>NUCLEOTIDE SEQUENCE [LARGE SCALE GENOMIC DNA]</scope>
</reference>
<evidence type="ECO:0000313" key="2">
    <source>
        <dbReference type="Proteomes" id="UP000203816"/>
    </source>
</evidence>
<dbReference type="EMBL" id="KX078569">
    <property type="protein sequence ID" value="ANM46585.1"/>
    <property type="molecule type" value="Genomic_DNA"/>
</dbReference>
<accession>A0A192YBT0</accession>
<dbReference type="InterPro" id="IPR043876">
    <property type="entry name" value="DUF5856"/>
</dbReference>
<sequence length="91" mass="10525">MHQKHFEAKTYDDHKAYEVFYTEMPEIIDKFVETYIGLGNKYKPVETGPVTLEQIIEQGKTVYDMLCPTLQSISDEITMLAAKTKYLLSLT</sequence>
<keyword evidence="2" id="KW-1185">Reference proteome</keyword>
<protein>
    <submittedName>
        <fullName evidence="1">Uncharacterized protein</fullName>
    </submittedName>
</protein>
<dbReference type="RefSeq" id="YP_009279943.1">
    <property type="nucleotide sequence ID" value="NC_031020.1"/>
</dbReference>
<dbReference type="GeneID" id="29059400"/>